<feature type="compositionally biased region" description="Basic and acidic residues" evidence="1">
    <location>
        <begin position="109"/>
        <end position="122"/>
    </location>
</feature>
<name>A0A0C2SV90_AMAMK</name>
<protein>
    <submittedName>
        <fullName evidence="2">Uncharacterized protein</fullName>
    </submittedName>
</protein>
<feature type="compositionally biased region" description="Acidic residues" evidence="1">
    <location>
        <begin position="95"/>
        <end position="108"/>
    </location>
</feature>
<dbReference type="AlphaFoldDB" id="A0A0C2SV90"/>
<evidence type="ECO:0000313" key="2">
    <source>
        <dbReference type="EMBL" id="KIL57984.1"/>
    </source>
</evidence>
<dbReference type="Proteomes" id="UP000054549">
    <property type="component" value="Unassembled WGS sequence"/>
</dbReference>
<feature type="region of interest" description="Disordered" evidence="1">
    <location>
        <begin position="93"/>
        <end position="122"/>
    </location>
</feature>
<keyword evidence="3" id="KW-1185">Reference proteome</keyword>
<sequence>MTLSDKFSALTVNPPVKRKLDSLYQQARPIEFLSDGEIDDTSKQKKSHTTAVGPNFHADQKALRERREKMYRLKVAQWANLKKEHYVCYYGTKEEGEEGEVEEEEEEDKGDKEELTEDSEWHDFILKRAN</sequence>
<dbReference type="InParanoid" id="A0A0C2SV90"/>
<evidence type="ECO:0000313" key="3">
    <source>
        <dbReference type="Proteomes" id="UP000054549"/>
    </source>
</evidence>
<accession>A0A0C2SV90</accession>
<feature type="region of interest" description="Disordered" evidence="1">
    <location>
        <begin position="35"/>
        <end position="58"/>
    </location>
</feature>
<proteinExistence type="predicted"/>
<reference evidence="2 3" key="1">
    <citation type="submission" date="2014-04" db="EMBL/GenBank/DDBJ databases">
        <title>Evolutionary Origins and Diversification of the Mycorrhizal Mutualists.</title>
        <authorList>
            <consortium name="DOE Joint Genome Institute"/>
            <consortium name="Mycorrhizal Genomics Consortium"/>
            <person name="Kohler A."/>
            <person name="Kuo A."/>
            <person name="Nagy L.G."/>
            <person name="Floudas D."/>
            <person name="Copeland A."/>
            <person name="Barry K.W."/>
            <person name="Cichocki N."/>
            <person name="Veneault-Fourrey C."/>
            <person name="LaButti K."/>
            <person name="Lindquist E.A."/>
            <person name="Lipzen A."/>
            <person name="Lundell T."/>
            <person name="Morin E."/>
            <person name="Murat C."/>
            <person name="Riley R."/>
            <person name="Ohm R."/>
            <person name="Sun H."/>
            <person name="Tunlid A."/>
            <person name="Henrissat B."/>
            <person name="Grigoriev I.V."/>
            <person name="Hibbett D.S."/>
            <person name="Martin F."/>
        </authorList>
    </citation>
    <scope>NUCLEOTIDE SEQUENCE [LARGE SCALE GENOMIC DNA]</scope>
    <source>
        <strain evidence="2 3">Koide BX008</strain>
    </source>
</reference>
<dbReference type="HOGENOM" id="CLU_139858_0_0_1"/>
<dbReference type="EMBL" id="KN818350">
    <property type="protein sequence ID" value="KIL57984.1"/>
    <property type="molecule type" value="Genomic_DNA"/>
</dbReference>
<organism evidence="2 3">
    <name type="scientific">Amanita muscaria (strain Koide BX008)</name>
    <dbReference type="NCBI Taxonomy" id="946122"/>
    <lineage>
        <taxon>Eukaryota</taxon>
        <taxon>Fungi</taxon>
        <taxon>Dikarya</taxon>
        <taxon>Basidiomycota</taxon>
        <taxon>Agaricomycotina</taxon>
        <taxon>Agaricomycetes</taxon>
        <taxon>Agaricomycetidae</taxon>
        <taxon>Agaricales</taxon>
        <taxon>Pluteineae</taxon>
        <taxon>Amanitaceae</taxon>
        <taxon>Amanita</taxon>
    </lineage>
</organism>
<evidence type="ECO:0000256" key="1">
    <source>
        <dbReference type="SAM" id="MobiDB-lite"/>
    </source>
</evidence>
<gene>
    <name evidence="2" type="ORF">M378DRAFT_181450</name>
</gene>